<reference evidence="2 3" key="1">
    <citation type="submission" date="2020-07" db="EMBL/GenBank/DDBJ databases">
        <authorList>
            <person name="Partida-Martinez L."/>
            <person name="Huntemann M."/>
            <person name="Clum A."/>
            <person name="Wang J."/>
            <person name="Palaniappan K."/>
            <person name="Ritter S."/>
            <person name="Chen I.-M."/>
            <person name="Stamatis D."/>
            <person name="Reddy T."/>
            <person name="O'Malley R."/>
            <person name="Daum C."/>
            <person name="Shapiro N."/>
            <person name="Ivanova N."/>
            <person name="Kyrpides N."/>
            <person name="Woyke T."/>
        </authorList>
    </citation>
    <scope>NUCLEOTIDE SEQUENCE [LARGE SCALE GENOMIC DNA]</scope>
    <source>
        <strain evidence="2 3">AT2.17</strain>
    </source>
</reference>
<sequence length="277" mass="29399">MTATVLVTGARAKTGAPAVRQLAAAGADVRGGSSDPGGVRVPGVTPVRFSWDKEETWAPSLDGVDAVFVVRPDRADAPDVVARFVELSHPDTRVVLLSETAQGGYGPDDWAPRVEAAVHDSGRPWTIVRPGWFMQVLTDPRFFLDDLAQGRLPFPSGDARLAWIDARDIAAVAVAALLDPAHEGLTHVVSGPESLTLAETAAVLSAGLGRPVRHDDVDVDVALTGIDGFDREITEDTYARVRRGEFAEVTDTVQQVTGAPARSLAQFVADHADVLRG</sequence>
<evidence type="ECO:0000313" key="2">
    <source>
        <dbReference type="EMBL" id="NYE36117.1"/>
    </source>
</evidence>
<dbReference type="PANTHER" id="PTHR43162">
    <property type="match status" value="1"/>
</dbReference>
<protein>
    <submittedName>
        <fullName evidence="2">Uncharacterized protein YbjT (DUF2867 family)</fullName>
    </submittedName>
</protein>
<dbReference type="Gene3D" id="3.90.25.10">
    <property type="entry name" value="UDP-galactose 4-epimerase, domain 1"/>
    <property type="match status" value="1"/>
</dbReference>
<accession>A0A7Y9KS70</accession>
<dbReference type="PANTHER" id="PTHR43162:SF1">
    <property type="entry name" value="PRESTALK A DIFFERENTIATION PROTEIN A"/>
    <property type="match status" value="1"/>
</dbReference>
<dbReference type="AlphaFoldDB" id="A0A7Y9KS70"/>
<dbReference type="InterPro" id="IPR051604">
    <property type="entry name" value="Ergot_Alk_Oxidoreductase"/>
</dbReference>
<dbReference type="Gene3D" id="3.40.50.720">
    <property type="entry name" value="NAD(P)-binding Rossmann-like Domain"/>
    <property type="match status" value="1"/>
</dbReference>
<dbReference type="Pfam" id="PF05368">
    <property type="entry name" value="NmrA"/>
    <property type="match status" value="1"/>
</dbReference>
<name>A0A7Y9KS70_9ACTN</name>
<dbReference type="Proteomes" id="UP000549911">
    <property type="component" value="Unassembled WGS sequence"/>
</dbReference>
<dbReference type="InterPro" id="IPR036291">
    <property type="entry name" value="NAD(P)-bd_dom_sf"/>
</dbReference>
<keyword evidence="3" id="KW-1185">Reference proteome</keyword>
<dbReference type="SUPFAM" id="SSF51735">
    <property type="entry name" value="NAD(P)-binding Rossmann-fold domains"/>
    <property type="match status" value="1"/>
</dbReference>
<dbReference type="RefSeq" id="WP_179618695.1">
    <property type="nucleotide sequence ID" value="NZ_JACCBW010000001.1"/>
</dbReference>
<feature type="domain" description="NmrA-like" evidence="1">
    <location>
        <begin position="113"/>
        <end position="242"/>
    </location>
</feature>
<gene>
    <name evidence="2" type="ORF">F4692_001221</name>
</gene>
<proteinExistence type="predicted"/>
<dbReference type="EMBL" id="JACCBW010000001">
    <property type="protein sequence ID" value="NYE36117.1"/>
    <property type="molecule type" value="Genomic_DNA"/>
</dbReference>
<evidence type="ECO:0000313" key="3">
    <source>
        <dbReference type="Proteomes" id="UP000549911"/>
    </source>
</evidence>
<evidence type="ECO:0000259" key="1">
    <source>
        <dbReference type="Pfam" id="PF05368"/>
    </source>
</evidence>
<organism evidence="2 3">
    <name type="scientific">Nocardioides cavernae</name>
    <dbReference type="NCBI Taxonomy" id="1921566"/>
    <lineage>
        <taxon>Bacteria</taxon>
        <taxon>Bacillati</taxon>
        <taxon>Actinomycetota</taxon>
        <taxon>Actinomycetes</taxon>
        <taxon>Propionibacteriales</taxon>
        <taxon>Nocardioidaceae</taxon>
        <taxon>Nocardioides</taxon>
    </lineage>
</organism>
<reference evidence="2 3" key="2">
    <citation type="submission" date="2020-08" db="EMBL/GenBank/DDBJ databases">
        <title>The Agave Microbiome: Exploring the role of microbial communities in plant adaptations to desert environments.</title>
        <authorList>
            <person name="Partida-Martinez L.P."/>
        </authorList>
    </citation>
    <scope>NUCLEOTIDE SEQUENCE [LARGE SCALE GENOMIC DNA]</scope>
    <source>
        <strain evidence="2 3">AT2.17</strain>
    </source>
</reference>
<dbReference type="InterPro" id="IPR008030">
    <property type="entry name" value="NmrA-like"/>
</dbReference>
<comment type="caution">
    <text evidence="2">The sequence shown here is derived from an EMBL/GenBank/DDBJ whole genome shotgun (WGS) entry which is preliminary data.</text>
</comment>